<evidence type="ECO:0000313" key="2">
    <source>
        <dbReference type="Proteomes" id="UP000187059"/>
    </source>
</evidence>
<name>A0A1P8UUV2_9RHOB</name>
<dbReference type="AlphaFoldDB" id="A0A1P8UUV2"/>
<dbReference type="EMBL" id="CP015093">
    <property type="protein sequence ID" value="APZ53148.1"/>
    <property type="molecule type" value="Genomic_DNA"/>
</dbReference>
<dbReference type="Proteomes" id="UP000187059">
    <property type="component" value="Chromosome"/>
</dbReference>
<evidence type="ECO:0000313" key="1">
    <source>
        <dbReference type="EMBL" id="APZ53148.1"/>
    </source>
</evidence>
<accession>A0A1P8UUV2</accession>
<sequence length="183" mass="18891">MHATSYPVDVALYIAPNGSTFYNGITFGPGALEPWADGGRRAINMQANGTRMSWFTAGAAPGSPYEQFYIAANMTGAASSRMGMRANDSGLSFLNDAEHPFFFLNNGVGSVALNYVAIGAAGTGSPARIYVDGVDDDADLLLDPAGAGHVRMGSYAALAGETASGTLTIKDANGVLRKLSVVS</sequence>
<gene>
    <name evidence="1" type="ORF">Ga0080574_TMP2814</name>
</gene>
<organism evidence="1 2">
    <name type="scientific">Salipiger abyssi</name>
    <dbReference type="NCBI Taxonomy" id="1250539"/>
    <lineage>
        <taxon>Bacteria</taxon>
        <taxon>Pseudomonadati</taxon>
        <taxon>Pseudomonadota</taxon>
        <taxon>Alphaproteobacteria</taxon>
        <taxon>Rhodobacterales</taxon>
        <taxon>Roseobacteraceae</taxon>
        <taxon>Salipiger</taxon>
    </lineage>
</organism>
<proteinExistence type="predicted"/>
<dbReference type="KEGG" id="paby:Ga0080574_TMP2814"/>
<reference evidence="1 2" key="1">
    <citation type="submission" date="2016-04" db="EMBL/GenBank/DDBJ databases">
        <title>Deep-sea bacteria in the southern Pacific.</title>
        <authorList>
            <person name="Tang K."/>
        </authorList>
    </citation>
    <scope>NUCLEOTIDE SEQUENCE [LARGE SCALE GENOMIC DNA]</scope>
    <source>
        <strain evidence="1 2">JLT2014</strain>
    </source>
</reference>
<protein>
    <submittedName>
        <fullName evidence="1">Uncharacterized protein</fullName>
    </submittedName>
</protein>
<keyword evidence="2" id="KW-1185">Reference proteome</keyword>